<dbReference type="GO" id="GO:0016758">
    <property type="term" value="F:hexosyltransferase activity"/>
    <property type="evidence" value="ECO:0007669"/>
    <property type="project" value="InterPro"/>
</dbReference>
<comment type="caution">
    <text evidence="12">The sequence shown here is derived from an EMBL/GenBank/DDBJ whole genome shotgun (WGS) entry which is preliminary data.</text>
</comment>
<gene>
    <name evidence="12" type="ORF">C0Q70_17182</name>
</gene>
<name>A0A2T7NRV7_POMCA</name>
<keyword evidence="7" id="KW-1133">Transmembrane helix</keyword>
<dbReference type="FunFam" id="3.90.550.50:FF:000001">
    <property type="entry name" value="Hexosyltransferase"/>
    <property type="match status" value="1"/>
</dbReference>
<evidence type="ECO:0000256" key="6">
    <source>
        <dbReference type="ARBA" id="ARBA00022968"/>
    </source>
</evidence>
<evidence type="ECO:0000256" key="1">
    <source>
        <dbReference type="ARBA" id="ARBA00004323"/>
    </source>
</evidence>
<protein>
    <recommendedName>
        <fullName evidence="11">Hexosyltransferase</fullName>
        <ecNumber evidence="11">2.4.1.-</ecNumber>
    </recommendedName>
</protein>
<evidence type="ECO:0000256" key="3">
    <source>
        <dbReference type="ARBA" id="ARBA00022676"/>
    </source>
</evidence>
<evidence type="ECO:0000256" key="8">
    <source>
        <dbReference type="ARBA" id="ARBA00023034"/>
    </source>
</evidence>
<comment type="similarity">
    <text evidence="2 11">Belongs to the glycosyltransferase 31 family.</text>
</comment>
<evidence type="ECO:0000256" key="11">
    <source>
        <dbReference type="RuleBase" id="RU363063"/>
    </source>
</evidence>
<keyword evidence="10" id="KW-0325">Glycoprotein</keyword>
<evidence type="ECO:0000256" key="10">
    <source>
        <dbReference type="ARBA" id="ARBA00023180"/>
    </source>
</evidence>
<keyword evidence="6" id="KW-0735">Signal-anchor</keyword>
<evidence type="ECO:0000256" key="4">
    <source>
        <dbReference type="ARBA" id="ARBA00022679"/>
    </source>
</evidence>
<dbReference type="GO" id="GO:0006493">
    <property type="term" value="P:protein O-linked glycosylation"/>
    <property type="evidence" value="ECO:0007669"/>
    <property type="project" value="TreeGrafter"/>
</dbReference>
<dbReference type="PANTHER" id="PTHR11214:SF314">
    <property type="entry name" value="HEXOSYLTRANSFERASE"/>
    <property type="match status" value="1"/>
</dbReference>
<dbReference type="AlphaFoldDB" id="A0A2T7NRV7"/>
<dbReference type="Proteomes" id="UP000245119">
    <property type="component" value="Linkage Group LG10"/>
</dbReference>
<dbReference type="PANTHER" id="PTHR11214">
    <property type="entry name" value="BETA-1,3-N-ACETYLGLUCOSAMINYLTRANSFERASE"/>
    <property type="match status" value="1"/>
</dbReference>
<keyword evidence="4" id="KW-0808">Transferase</keyword>
<accession>A0A2T7NRV7</accession>
<evidence type="ECO:0000256" key="2">
    <source>
        <dbReference type="ARBA" id="ARBA00008661"/>
    </source>
</evidence>
<dbReference type="EC" id="2.4.1.-" evidence="11"/>
<dbReference type="GO" id="GO:0000139">
    <property type="term" value="C:Golgi membrane"/>
    <property type="evidence" value="ECO:0007669"/>
    <property type="project" value="UniProtKB-SubCell"/>
</dbReference>
<dbReference type="InterPro" id="IPR002659">
    <property type="entry name" value="Glyco_trans_31"/>
</dbReference>
<dbReference type="Gene3D" id="3.90.550.50">
    <property type="match status" value="1"/>
</dbReference>
<dbReference type="EMBL" id="PZQS01000010">
    <property type="protein sequence ID" value="PVD23907.1"/>
    <property type="molecule type" value="Genomic_DNA"/>
</dbReference>
<evidence type="ECO:0000256" key="7">
    <source>
        <dbReference type="ARBA" id="ARBA00022989"/>
    </source>
</evidence>
<keyword evidence="8 11" id="KW-0333">Golgi apparatus</keyword>
<dbReference type="Pfam" id="PF01762">
    <property type="entry name" value="Galactosyl_T"/>
    <property type="match status" value="1"/>
</dbReference>
<organism evidence="12 13">
    <name type="scientific">Pomacea canaliculata</name>
    <name type="common">Golden apple snail</name>
    <dbReference type="NCBI Taxonomy" id="400727"/>
    <lineage>
        <taxon>Eukaryota</taxon>
        <taxon>Metazoa</taxon>
        <taxon>Spiralia</taxon>
        <taxon>Lophotrochozoa</taxon>
        <taxon>Mollusca</taxon>
        <taxon>Gastropoda</taxon>
        <taxon>Caenogastropoda</taxon>
        <taxon>Architaenioglossa</taxon>
        <taxon>Ampullarioidea</taxon>
        <taxon>Ampullariidae</taxon>
        <taxon>Pomacea</taxon>
    </lineage>
</organism>
<sequence>MVQGRALLQIASDQFQCSRVVVLGGSGKERYTTFIIAGIFLVCIVQLSAAAGSPKTTAKIIPLKEEPEMEWDDCKFHIDSLQSWQDEQLCQNRSSIDSRPDTCDNCFDPTVLLAINTPTLCDKEQKPGIIDVLFIISSLHQHFRLRTRIRNNWGSVTANNTTNFRHVFLLGTSPNADVMSKVRQEARLFGDMLVGHFNDHYYNLTFKTMMGVNWAVKNCGHARFFVKMDDDVWVNTNRLLVKLQENTLYLQEAIGGMCFVKALVKRDKTSKWYVPEAYYANEFYSQYCYGFAYVGAMAVLEQVLAISRHVPFFFVDDVYVGMCLEQVGFGVIKFPGFKASGDTCKDRNIDDIAVHGALHWRWFPTAATNRPLIARPLHTMLLKMSLFINSSLCIDQGRINPFLNINRDPVKIKLGSLTSLNHLSLSHLLYQTLRTLRPLLDPNLPLNRRPLLNPNVPLILSPPFSTKPPLNRNPPLALSHLLNPNLLFKLLPLLNRSPPLN</sequence>
<dbReference type="OrthoDB" id="2139606at2759"/>
<evidence type="ECO:0000256" key="5">
    <source>
        <dbReference type="ARBA" id="ARBA00022692"/>
    </source>
</evidence>
<keyword evidence="5" id="KW-0812">Transmembrane</keyword>
<reference evidence="12 13" key="1">
    <citation type="submission" date="2018-04" db="EMBL/GenBank/DDBJ databases">
        <title>The genome of golden apple snail Pomacea canaliculata provides insight into stress tolerance and invasive adaptation.</title>
        <authorList>
            <person name="Liu C."/>
            <person name="Liu B."/>
            <person name="Ren Y."/>
            <person name="Zhang Y."/>
            <person name="Wang H."/>
            <person name="Li S."/>
            <person name="Jiang F."/>
            <person name="Yin L."/>
            <person name="Zhang G."/>
            <person name="Qian W."/>
            <person name="Fan W."/>
        </authorList>
    </citation>
    <scope>NUCLEOTIDE SEQUENCE [LARGE SCALE GENOMIC DNA]</scope>
    <source>
        <strain evidence="12">SZHN2017</strain>
        <tissue evidence="12">Muscle</tissue>
    </source>
</reference>
<evidence type="ECO:0000256" key="9">
    <source>
        <dbReference type="ARBA" id="ARBA00023136"/>
    </source>
</evidence>
<proteinExistence type="inferred from homology"/>
<comment type="subcellular location">
    <subcellularLocation>
        <location evidence="1 11">Golgi apparatus membrane</location>
        <topology evidence="1 11">Single-pass type II membrane protein</topology>
    </subcellularLocation>
</comment>
<keyword evidence="13" id="KW-1185">Reference proteome</keyword>
<evidence type="ECO:0000313" key="12">
    <source>
        <dbReference type="EMBL" id="PVD23907.1"/>
    </source>
</evidence>
<keyword evidence="3 11" id="KW-0328">Glycosyltransferase</keyword>
<evidence type="ECO:0000313" key="13">
    <source>
        <dbReference type="Proteomes" id="UP000245119"/>
    </source>
</evidence>
<keyword evidence="9" id="KW-0472">Membrane</keyword>